<organism evidence="7 8">
    <name type="scientific">Musa acuminata subsp. malaccensis</name>
    <name type="common">Wild banana</name>
    <name type="synonym">Musa malaccensis</name>
    <dbReference type="NCBI Taxonomy" id="214687"/>
    <lineage>
        <taxon>Eukaryota</taxon>
        <taxon>Viridiplantae</taxon>
        <taxon>Streptophyta</taxon>
        <taxon>Embryophyta</taxon>
        <taxon>Tracheophyta</taxon>
        <taxon>Spermatophyta</taxon>
        <taxon>Magnoliopsida</taxon>
        <taxon>Liliopsida</taxon>
        <taxon>Zingiberales</taxon>
        <taxon>Musaceae</taxon>
        <taxon>Musa</taxon>
    </lineage>
</organism>
<gene>
    <name evidence="6" type="ORF">GSMUA_245590.1</name>
</gene>
<evidence type="ECO:0000256" key="1">
    <source>
        <dbReference type="ARBA" id="ARBA00022723"/>
    </source>
</evidence>
<evidence type="ECO:0000313" key="6">
    <source>
        <dbReference type="EMBL" id="CAG1836590.1"/>
    </source>
</evidence>
<dbReference type="Pfam" id="PF13833">
    <property type="entry name" value="EF-hand_8"/>
    <property type="match status" value="1"/>
</dbReference>
<evidence type="ECO:0000256" key="2">
    <source>
        <dbReference type="ARBA" id="ARBA00022737"/>
    </source>
</evidence>
<dbReference type="OrthoDB" id="26525at2759"/>
<feature type="domain" description="EF-hand" evidence="5">
    <location>
        <begin position="67"/>
        <end position="102"/>
    </location>
</feature>
<dbReference type="PROSITE" id="PS50222">
    <property type="entry name" value="EF_HAND_2"/>
    <property type="match status" value="3"/>
</dbReference>
<proteinExistence type="predicted"/>
<accession>A0A804KP55</accession>
<keyword evidence="3" id="KW-0106">Calcium</keyword>
<dbReference type="FunFam" id="1.10.238.10:FF:000001">
    <property type="entry name" value="Calmodulin 1"/>
    <property type="match status" value="1"/>
</dbReference>
<dbReference type="InterPro" id="IPR002048">
    <property type="entry name" value="EF_hand_dom"/>
</dbReference>
<dbReference type="InParanoid" id="A0A804KP55"/>
<evidence type="ECO:0000259" key="5">
    <source>
        <dbReference type="PROSITE" id="PS50222"/>
    </source>
</evidence>
<keyword evidence="2" id="KW-0677">Repeat</keyword>
<dbReference type="Gramene" id="Ma09_t26940.1">
    <property type="protein sequence ID" value="Ma09_p26940.1"/>
    <property type="gene ID" value="Ma09_g26940"/>
</dbReference>
<dbReference type="Pfam" id="PF13499">
    <property type="entry name" value="EF-hand_7"/>
    <property type="match status" value="1"/>
</dbReference>
<evidence type="ECO:0000256" key="4">
    <source>
        <dbReference type="SAM" id="SignalP"/>
    </source>
</evidence>
<sequence>MQFTTLSFVCIYIASLNPQTMAMATMSSKLSKSLSPKRSKLSLPLCCSQADAAAPVASPPPSSPRRDRIDELLQVFRHIDQDRDGKISGVELLGFFGSIGEEMPMEEAEAAIALLDSDGDRLLDFGDFLRMMEREEEDDLRRAFEMFEVVKGSGRITPKGLQRMMSRLGEERSVEDCKAMIRAYDLDGDGELDFHEFHQMMS</sequence>
<dbReference type="InterPro" id="IPR011992">
    <property type="entry name" value="EF-hand-dom_pair"/>
</dbReference>
<dbReference type="FunCoup" id="A0A804KP55">
    <property type="interactions" value="160"/>
</dbReference>
<dbReference type="Proteomes" id="UP000012960">
    <property type="component" value="Unplaced"/>
</dbReference>
<dbReference type="GO" id="GO:0005509">
    <property type="term" value="F:calcium ion binding"/>
    <property type="evidence" value="ECO:0007669"/>
    <property type="project" value="InterPro"/>
</dbReference>
<dbReference type="SUPFAM" id="SSF47473">
    <property type="entry name" value="EF-hand"/>
    <property type="match status" value="1"/>
</dbReference>
<dbReference type="InterPro" id="IPR018247">
    <property type="entry name" value="EF_Hand_1_Ca_BS"/>
</dbReference>
<keyword evidence="4" id="KW-0732">Signal</keyword>
<dbReference type="PANTHER" id="PTHR10891">
    <property type="entry name" value="EF-HAND CALCIUM-BINDING DOMAIN CONTAINING PROTEIN"/>
    <property type="match status" value="1"/>
</dbReference>
<dbReference type="SMART" id="SM00054">
    <property type="entry name" value="EFh"/>
    <property type="match status" value="4"/>
</dbReference>
<name>A0A804KP55_MUSAM</name>
<dbReference type="InterPro" id="IPR039647">
    <property type="entry name" value="EF_hand_pair_protein_CML-like"/>
</dbReference>
<dbReference type="CDD" id="cd00051">
    <property type="entry name" value="EFh"/>
    <property type="match status" value="2"/>
</dbReference>
<protein>
    <submittedName>
        <fullName evidence="6">(wild Malaysian banana) hypothetical protein</fullName>
    </submittedName>
</protein>
<feature type="domain" description="EF-hand" evidence="5">
    <location>
        <begin position="172"/>
        <end position="202"/>
    </location>
</feature>
<dbReference type="PROSITE" id="PS00018">
    <property type="entry name" value="EF_HAND_1"/>
    <property type="match status" value="3"/>
</dbReference>
<dbReference type="Gene3D" id="1.10.238.10">
    <property type="entry name" value="EF-hand"/>
    <property type="match status" value="2"/>
</dbReference>
<feature type="domain" description="EF-hand" evidence="5">
    <location>
        <begin position="103"/>
        <end position="138"/>
    </location>
</feature>
<dbReference type="OMA" id="KRMSPMG"/>
<dbReference type="EMBL" id="HG996474">
    <property type="protein sequence ID" value="CAG1836590.1"/>
    <property type="molecule type" value="Genomic_DNA"/>
</dbReference>
<feature type="chain" id="PRO_5036220167" evidence="4">
    <location>
        <begin position="23"/>
        <end position="202"/>
    </location>
</feature>
<evidence type="ECO:0000313" key="8">
    <source>
        <dbReference type="Proteomes" id="UP000012960"/>
    </source>
</evidence>
<dbReference type="AlphaFoldDB" id="A0A804KP55"/>
<keyword evidence="8" id="KW-1185">Reference proteome</keyword>
<dbReference type="EnsemblPlants" id="Ma09_t26940.1">
    <property type="protein sequence ID" value="Ma09_p26940.1"/>
    <property type="gene ID" value="Ma09_g26940"/>
</dbReference>
<feature type="signal peptide" evidence="4">
    <location>
        <begin position="1"/>
        <end position="22"/>
    </location>
</feature>
<evidence type="ECO:0000313" key="7">
    <source>
        <dbReference type="EnsemblPlants" id="Ma09_p26940.1"/>
    </source>
</evidence>
<dbReference type="KEGG" id="mus:103999109"/>
<evidence type="ECO:0000256" key="3">
    <source>
        <dbReference type="ARBA" id="ARBA00022837"/>
    </source>
</evidence>
<reference evidence="6" key="1">
    <citation type="submission" date="2021-03" db="EMBL/GenBank/DDBJ databases">
        <authorList>
            <consortium name="Genoscope - CEA"/>
            <person name="William W."/>
        </authorList>
    </citation>
    <scope>NUCLEOTIDE SEQUENCE</scope>
    <source>
        <strain evidence="6">Doubled-haploid Pahang</strain>
    </source>
</reference>
<keyword evidence="1" id="KW-0479">Metal-binding</keyword>
<reference evidence="7" key="2">
    <citation type="submission" date="2021-05" db="UniProtKB">
        <authorList>
            <consortium name="EnsemblPlants"/>
        </authorList>
    </citation>
    <scope>IDENTIFICATION</scope>
    <source>
        <strain evidence="7">subsp. malaccensis</strain>
    </source>
</reference>